<reference evidence="2" key="1">
    <citation type="submission" date="2023-03" db="EMBL/GenBank/DDBJ databases">
        <title>Massive genome expansion in bonnet fungi (Mycena s.s.) driven by repeated elements and novel gene families across ecological guilds.</title>
        <authorList>
            <consortium name="Lawrence Berkeley National Laboratory"/>
            <person name="Harder C.B."/>
            <person name="Miyauchi S."/>
            <person name="Viragh M."/>
            <person name="Kuo A."/>
            <person name="Thoen E."/>
            <person name="Andreopoulos B."/>
            <person name="Lu D."/>
            <person name="Skrede I."/>
            <person name="Drula E."/>
            <person name="Henrissat B."/>
            <person name="Morin E."/>
            <person name="Kohler A."/>
            <person name="Barry K."/>
            <person name="LaButti K."/>
            <person name="Morin E."/>
            <person name="Salamov A."/>
            <person name="Lipzen A."/>
            <person name="Mereny Z."/>
            <person name="Hegedus B."/>
            <person name="Baldrian P."/>
            <person name="Stursova M."/>
            <person name="Weitz H."/>
            <person name="Taylor A."/>
            <person name="Grigoriev I.V."/>
            <person name="Nagy L.G."/>
            <person name="Martin F."/>
            <person name="Kauserud H."/>
        </authorList>
    </citation>
    <scope>NUCLEOTIDE SEQUENCE</scope>
    <source>
        <strain evidence="2">CBHHK188m</strain>
    </source>
</reference>
<evidence type="ECO:0000313" key="3">
    <source>
        <dbReference type="Proteomes" id="UP001215280"/>
    </source>
</evidence>
<proteinExistence type="predicted"/>
<accession>A0AAD7I8H5</accession>
<comment type="caution">
    <text evidence="2">The sequence shown here is derived from an EMBL/GenBank/DDBJ whole genome shotgun (WGS) entry which is preliminary data.</text>
</comment>
<dbReference type="Proteomes" id="UP001215280">
    <property type="component" value="Unassembled WGS sequence"/>
</dbReference>
<gene>
    <name evidence="2" type="ORF">DFH07DRAFT_779360</name>
</gene>
<protein>
    <submittedName>
        <fullName evidence="2">Uncharacterized protein</fullName>
    </submittedName>
</protein>
<feature type="compositionally biased region" description="Basic residues" evidence="1">
    <location>
        <begin position="175"/>
        <end position="186"/>
    </location>
</feature>
<dbReference type="EMBL" id="JARJLG010000143">
    <property type="protein sequence ID" value="KAJ7737449.1"/>
    <property type="molecule type" value="Genomic_DNA"/>
</dbReference>
<sequence length="205" mass="23340">MSLCEVGVGRDLGVRGGSRTQVLCKYYKDLCGVLERPLSNVTWTCQRHACIALGFQVPRSLPPVIDMYLINSPCIQKINLRPKSRVVFQCSIKLAEGWLTVCGQKYDLQGGSIIWRSKARMRRMIKDEVDDPKDSEFQIIRKSRCYFSWASTSCRNTVVSVPRLRAEQRQSRRKCVGNCSKNHRSSNKPLEDDAMGQGEGHKVRE</sequence>
<evidence type="ECO:0000313" key="2">
    <source>
        <dbReference type="EMBL" id="KAJ7737449.1"/>
    </source>
</evidence>
<evidence type="ECO:0000256" key="1">
    <source>
        <dbReference type="SAM" id="MobiDB-lite"/>
    </source>
</evidence>
<feature type="region of interest" description="Disordered" evidence="1">
    <location>
        <begin position="175"/>
        <end position="205"/>
    </location>
</feature>
<keyword evidence="3" id="KW-1185">Reference proteome</keyword>
<dbReference type="AlphaFoldDB" id="A0AAD7I8H5"/>
<organism evidence="2 3">
    <name type="scientific">Mycena maculata</name>
    <dbReference type="NCBI Taxonomy" id="230809"/>
    <lineage>
        <taxon>Eukaryota</taxon>
        <taxon>Fungi</taxon>
        <taxon>Dikarya</taxon>
        <taxon>Basidiomycota</taxon>
        <taxon>Agaricomycotina</taxon>
        <taxon>Agaricomycetes</taxon>
        <taxon>Agaricomycetidae</taxon>
        <taxon>Agaricales</taxon>
        <taxon>Marasmiineae</taxon>
        <taxon>Mycenaceae</taxon>
        <taxon>Mycena</taxon>
    </lineage>
</organism>
<name>A0AAD7I8H5_9AGAR</name>